<dbReference type="PANTHER" id="PTHR45923:SF20">
    <property type="entry name" value="PROTEIN ROOT HAIR DEFECTIVE 3 HOMOLOG 2"/>
    <property type="match status" value="1"/>
</dbReference>
<reference evidence="2" key="2">
    <citation type="journal article" date="2023" name="Int. J. Mol. Sci.">
        <title>De Novo Assembly and Annotation of 11 Diverse Shrub Willow (Salix) Genomes Reveals Novel Gene Organization in Sex-Linked Regions.</title>
        <authorList>
            <person name="Hyden B."/>
            <person name="Feng K."/>
            <person name="Yates T.B."/>
            <person name="Jawdy S."/>
            <person name="Cereghino C."/>
            <person name="Smart L.B."/>
            <person name="Muchero W."/>
        </authorList>
    </citation>
    <scope>NUCLEOTIDE SEQUENCE</scope>
    <source>
        <tissue evidence="2">Shoot tip</tissue>
    </source>
</reference>
<gene>
    <name evidence="2" type="ORF">OIU79_029383</name>
</gene>
<evidence type="ECO:0000313" key="3">
    <source>
        <dbReference type="Proteomes" id="UP001151532"/>
    </source>
</evidence>
<proteinExistence type="predicted"/>
<organism evidence="2 3">
    <name type="scientific">Salix purpurea</name>
    <name type="common">Purple osier willow</name>
    <dbReference type="NCBI Taxonomy" id="77065"/>
    <lineage>
        <taxon>Eukaryota</taxon>
        <taxon>Viridiplantae</taxon>
        <taxon>Streptophyta</taxon>
        <taxon>Embryophyta</taxon>
        <taxon>Tracheophyta</taxon>
        <taxon>Spermatophyta</taxon>
        <taxon>Magnoliopsida</taxon>
        <taxon>eudicotyledons</taxon>
        <taxon>Gunneridae</taxon>
        <taxon>Pentapetalae</taxon>
        <taxon>rosids</taxon>
        <taxon>fabids</taxon>
        <taxon>Malpighiales</taxon>
        <taxon>Salicaceae</taxon>
        <taxon>Saliceae</taxon>
        <taxon>Salix</taxon>
    </lineage>
</organism>
<comment type="caution">
    <text evidence="2">The sequence shown here is derived from an EMBL/GenBank/DDBJ whole genome shotgun (WGS) entry which is preliminary data.</text>
</comment>
<reference evidence="2" key="1">
    <citation type="submission" date="2022-11" db="EMBL/GenBank/DDBJ databases">
        <authorList>
            <person name="Hyden B.L."/>
            <person name="Feng K."/>
            <person name="Yates T."/>
            <person name="Jawdy S."/>
            <person name="Smart L.B."/>
            <person name="Muchero W."/>
        </authorList>
    </citation>
    <scope>NUCLEOTIDE SEQUENCE</scope>
    <source>
        <tissue evidence="2">Shoot tip</tissue>
    </source>
</reference>
<dbReference type="InterPro" id="IPR046758">
    <property type="entry name" value="Sey1/RHD3-like_3HB"/>
</dbReference>
<feature type="domain" description="Sey1/RHD3-like three-helix bundle" evidence="1">
    <location>
        <begin position="4"/>
        <end position="141"/>
    </location>
</feature>
<dbReference type="PANTHER" id="PTHR45923">
    <property type="entry name" value="PROTEIN SEY1"/>
    <property type="match status" value="1"/>
</dbReference>
<name>A0A9Q0ZVB7_SALPP</name>
<dbReference type="Proteomes" id="UP001151532">
    <property type="component" value="Chromosome 12"/>
</dbReference>
<accession>A0A9Q0ZVB7</accession>
<dbReference type="GO" id="GO:0005783">
    <property type="term" value="C:endoplasmic reticulum"/>
    <property type="evidence" value="ECO:0007669"/>
    <property type="project" value="TreeGrafter"/>
</dbReference>
<sequence length="187" mass="20873">MLKLVQYDKEAIHFIESIRDDKRKELEKEALQVLYPDYATMLRHLRSSALKYVETRFTEEVMKRKTKAAFEASIDSIIKDTKDKFEKESRDVSISKEWDASATRENLSSEIEKRKYEAEAKFKKFSKKTKLLKGLKQGIGKAGAVVAQAATEAAVGAAVAAGASEILDNSDSTANDLAGETFDNSPN</sequence>
<dbReference type="Pfam" id="PF20428">
    <property type="entry name" value="Sey1_3HB"/>
    <property type="match status" value="1"/>
</dbReference>
<evidence type="ECO:0000259" key="1">
    <source>
        <dbReference type="Pfam" id="PF20428"/>
    </source>
</evidence>
<evidence type="ECO:0000313" key="2">
    <source>
        <dbReference type="EMBL" id="KAJ6748258.1"/>
    </source>
</evidence>
<protein>
    <submittedName>
        <fullName evidence="2">PROTEIN SEY1</fullName>
    </submittedName>
</protein>
<dbReference type="AlphaFoldDB" id="A0A9Q0ZVB7"/>
<dbReference type="GO" id="GO:0003924">
    <property type="term" value="F:GTPase activity"/>
    <property type="evidence" value="ECO:0007669"/>
    <property type="project" value="TreeGrafter"/>
</dbReference>
<dbReference type="InterPro" id="IPR008803">
    <property type="entry name" value="RHD3/Sey1"/>
</dbReference>
<dbReference type="EMBL" id="JAPFFK010000008">
    <property type="protein sequence ID" value="KAJ6748258.1"/>
    <property type="molecule type" value="Genomic_DNA"/>
</dbReference>
<dbReference type="GO" id="GO:0016320">
    <property type="term" value="P:endoplasmic reticulum membrane fusion"/>
    <property type="evidence" value="ECO:0007669"/>
    <property type="project" value="TreeGrafter"/>
</dbReference>
<keyword evidence="3" id="KW-1185">Reference proteome</keyword>